<protein>
    <recommendedName>
        <fullName evidence="3">MSP domain-containing protein</fullName>
    </recommendedName>
</protein>
<reference evidence="4 5" key="1">
    <citation type="journal article" date="2020" name="Mol. Plant">
        <title>The Chromosome-Based Rubber Tree Genome Provides New Insights into Spurge Genome Evolution and Rubber Biosynthesis.</title>
        <authorList>
            <person name="Liu J."/>
            <person name="Shi C."/>
            <person name="Shi C.C."/>
            <person name="Li W."/>
            <person name="Zhang Q.J."/>
            <person name="Zhang Y."/>
            <person name="Li K."/>
            <person name="Lu H.F."/>
            <person name="Shi C."/>
            <person name="Zhu S.T."/>
            <person name="Xiao Z.Y."/>
            <person name="Nan H."/>
            <person name="Yue Y."/>
            <person name="Zhu X.G."/>
            <person name="Wu Y."/>
            <person name="Hong X.N."/>
            <person name="Fan G.Y."/>
            <person name="Tong Y."/>
            <person name="Zhang D."/>
            <person name="Mao C.L."/>
            <person name="Liu Y.L."/>
            <person name="Hao S.J."/>
            <person name="Liu W.Q."/>
            <person name="Lv M.Q."/>
            <person name="Zhang H.B."/>
            <person name="Liu Y."/>
            <person name="Hu-Tang G.R."/>
            <person name="Wang J.P."/>
            <person name="Wang J.H."/>
            <person name="Sun Y.H."/>
            <person name="Ni S.B."/>
            <person name="Chen W.B."/>
            <person name="Zhang X.C."/>
            <person name="Jiao Y.N."/>
            <person name="Eichler E.E."/>
            <person name="Li G.H."/>
            <person name="Liu X."/>
            <person name="Gao L.Z."/>
        </authorList>
    </citation>
    <scope>NUCLEOTIDE SEQUENCE [LARGE SCALE GENOMIC DNA]</scope>
    <source>
        <strain evidence="5">cv. GT1</strain>
        <tissue evidence="4">Leaf</tissue>
    </source>
</reference>
<dbReference type="Pfam" id="PF00635">
    <property type="entry name" value="Motile_Sperm"/>
    <property type="match status" value="1"/>
</dbReference>
<keyword evidence="2" id="KW-0175">Coiled coil</keyword>
<gene>
    <name evidence="4" type="ORF">GH714_003275</name>
</gene>
<dbReference type="PROSITE" id="PS50202">
    <property type="entry name" value="MSP"/>
    <property type="match status" value="1"/>
</dbReference>
<dbReference type="GO" id="GO:0061817">
    <property type="term" value="P:endoplasmic reticulum-plasma membrane tethering"/>
    <property type="evidence" value="ECO:0007669"/>
    <property type="project" value="TreeGrafter"/>
</dbReference>
<evidence type="ECO:0000256" key="1">
    <source>
        <dbReference type="ARBA" id="ARBA00008932"/>
    </source>
</evidence>
<accession>A0A6A6KIF3</accession>
<dbReference type="GO" id="GO:0005886">
    <property type="term" value="C:plasma membrane"/>
    <property type="evidence" value="ECO:0007669"/>
    <property type="project" value="TreeGrafter"/>
</dbReference>
<evidence type="ECO:0000256" key="2">
    <source>
        <dbReference type="SAM" id="Coils"/>
    </source>
</evidence>
<keyword evidence="5" id="KW-1185">Reference proteome</keyword>
<evidence type="ECO:0000259" key="3">
    <source>
        <dbReference type="PROSITE" id="PS50202"/>
    </source>
</evidence>
<feature type="domain" description="MSP" evidence="3">
    <location>
        <begin position="21"/>
        <end position="146"/>
    </location>
</feature>
<dbReference type="EMBL" id="JAAGAX010000016">
    <property type="protein sequence ID" value="KAF2287926.1"/>
    <property type="molecule type" value="Genomic_DNA"/>
</dbReference>
<dbReference type="InterPro" id="IPR008962">
    <property type="entry name" value="PapD-like_sf"/>
</dbReference>
<organism evidence="4 5">
    <name type="scientific">Hevea brasiliensis</name>
    <name type="common">Para rubber tree</name>
    <name type="synonym">Siphonia brasiliensis</name>
    <dbReference type="NCBI Taxonomy" id="3981"/>
    <lineage>
        <taxon>Eukaryota</taxon>
        <taxon>Viridiplantae</taxon>
        <taxon>Streptophyta</taxon>
        <taxon>Embryophyta</taxon>
        <taxon>Tracheophyta</taxon>
        <taxon>Spermatophyta</taxon>
        <taxon>Magnoliopsida</taxon>
        <taxon>eudicotyledons</taxon>
        <taxon>Gunneridae</taxon>
        <taxon>Pentapetalae</taxon>
        <taxon>rosids</taxon>
        <taxon>fabids</taxon>
        <taxon>Malpighiales</taxon>
        <taxon>Euphorbiaceae</taxon>
        <taxon>Crotonoideae</taxon>
        <taxon>Micrandreae</taxon>
        <taxon>Hevea</taxon>
    </lineage>
</organism>
<dbReference type="FunFam" id="2.60.40.10:FF:000813">
    <property type="entry name" value="Vesicle-associated protein 1-1"/>
    <property type="match status" value="1"/>
</dbReference>
<name>A0A6A6KIF3_HEVBR</name>
<dbReference type="InterPro" id="IPR013783">
    <property type="entry name" value="Ig-like_fold"/>
</dbReference>
<evidence type="ECO:0000313" key="5">
    <source>
        <dbReference type="Proteomes" id="UP000467840"/>
    </source>
</evidence>
<dbReference type="PANTHER" id="PTHR10809:SF45">
    <property type="entry name" value="VESICLE-ASSOCIATED PROTEIN 2-2"/>
    <property type="match status" value="1"/>
</dbReference>
<dbReference type="Proteomes" id="UP000467840">
    <property type="component" value="Chromosome 8"/>
</dbReference>
<feature type="coiled-coil region" evidence="2">
    <location>
        <begin position="290"/>
        <end position="324"/>
    </location>
</feature>
<comment type="caution">
    <text evidence="4">The sequence shown here is derived from an EMBL/GenBank/DDBJ whole genome shotgun (WGS) entry which is preliminary data.</text>
</comment>
<dbReference type="InterPro" id="IPR016763">
    <property type="entry name" value="VAP"/>
</dbReference>
<dbReference type="GO" id="GO:0090158">
    <property type="term" value="P:endoplasmic reticulum membrane organization"/>
    <property type="evidence" value="ECO:0007669"/>
    <property type="project" value="TreeGrafter"/>
</dbReference>
<dbReference type="PANTHER" id="PTHR10809">
    <property type="entry name" value="VESICLE-ASSOCIATED MEMBRANE PROTEIN-ASSOCIATED PROTEIN"/>
    <property type="match status" value="1"/>
</dbReference>
<dbReference type="AlphaFoldDB" id="A0A6A6KIF3"/>
<sequence>MLYACLWACMHACGYEYGVGQLSGWELDMWVLFISFLIELKKQSSCAVRLTNITHRNVAFKVKTTSPKKYCVRPNVGIILPKSTFEFTVTMQAPKAGTAEKVCKDKFLIQSTVVPAGTTEKDITTDMFNKDDGKYIEEIKLKVVLISPPQSPVLSPINGVLKQEPLFGASVLRDPILSKVENTTPPHMVAKNAEFKMIYDQEFKKEKDVELKPNKDIDDQELKPENDAEMMPSNDVVNVEAVNLANDEELKSENNAVNDNLAKDAHLSPPKNAEFVTLKAVEELKFVNDIEEMKSKLNVLESKLNEAESTISKLSEERRLSIQDRKILKDELAMLRSRTSTRRVQVGFPLLFVVMVALEGTVSSSFLGLFNLDLIQKLIDKSKTPEALPFIYAFDLVNKFPPVRAENNCVTTPTSLKLPPHHQEAGSYRSEDAKYFSPSSVRTAPATITSASDGRVGRSPVTAATTLSDGTVGYVLRSLPMSSVSMDLFDLHLLTITILQHLILNVGWPQNIIQTTYEHITFTSYNHQK</sequence>
<comment type="similarity">
    <text evidence="1">Belongs to the VAMP-associated protein (VAP) (TC 9.B.17) family.</text>
</comment>
<dbReference type="Gene3D" id="2.60.40.10">
    <property type="entry name" value="Immunoglobulins"/>
    <property type="match status" value="1"/>
</dbReference>
<dbReference type="GO" id="GO:0005789">
    <property type="term" value="C:endoplasmic reticulum membrane"/>
    <property type="evidence" value="ECO:0007669"/>
    <property type="project" value="InterPro"/>
</dbReference>
<dbReference type="SUPFAM" id="SSF49354">
    <property type="entry name" value="PapD-like"/>
    <property type="match status" value="1"/>
</dbReference>
<evidence type="ECO:0000313" key="4">
    <source>
        <dbReference type="EMBL" id="KAF2287926.1"/>
    </source>
</evidence>
<dbReference type="InterPro" id="IPR000535">
    <property type="entry name" value="MSP_dom"/>
</dbReference>
<proteinExistence type="inferred from homology"/>